<gene>
    <name evidence="2" type="ORF">N4264_11635</name>
</gene>
<dbReference type="RefSeq" id="WP_261697203.1">
    <property type="nucleotide sequence ID" value="NZ_CP104694.1"/>
</dbReference>
<organism evidence="2 3">
    <name type="scientific">Tahibacter amnicola</name>
    <dbReference type="NCBI Taxonomy" id="2976241"/>
    <lineage>
        <taxon>Bacteria</taxon>
        <taxon>Pseudomonadati</taxon>
        <taxon>Pseudomonadota</taxon>
        <taxon>Gammaproteobacteria</taxon>
        <taxon>Lysobacterales</taxon>
        <taxon>Rhodanobacteraceae</taxon>
        <taxon>Tahibacter</taxon>
    </lineage>
</organism>
<dbReference type="PANTHER" id="PTHR36839">
    <property type="entry name" value="METALLO-BETA-LACTAMASE FAMILY PROTEIN (AFU_ORTHOLOGUE AFUA_5G12770)"/>
    <property type="match status" value="1"/>
</dbReference>
<sequence length="268" mass="29441">MPCFLCETCGTQYAPTPAPPACCVICNDERQYVGWNGQRWTTHEALTERCSLRLEEDDGLFGIAVSPDFAIPQRALLLPTDAGNLLWECVSLVTAEAVAALNERGGVDRIVISHPHFYSSMVEWSEALGGVPILLHAADREWVRRPTQQIEFWEGDALALSDDVTLIRCGGHFPGSTALHWRRGPRAGGALFPGDALQVVSDRRHVSFMYSYPNFIPMKPGDVRAMRARIAGLAFEDVFGFSWGRNIRGGADAAVEASFERYLAAVSG</sequence>
<dbReference type="PANTHER" id="PTHR36839:SF1">
    <property type="entry name" value="METALLO-BETA-LACTAMASE FAMILY PROTEIN (AFU_ORTHOLOGUE AFUA_5G12770)"/>
    <property type="match status" value="1"/>
</dbReference>
<dbReference type="SMART" id="SM00849">
    <property type="entry name" value="Lactamase_B"/>
    <property type="match status" value="1"/>
</dbReference>
<accession>A0ABY6BL96</accession>
<feature type="domain" description="Metallo-beta-lactamase" evidence="1">
    <location>
        <begin position="72"/>
        <end position="245"/>
    </location>
</feature>
<evidence type="ECO:0000259" key="1">
    <source>
        <dbReference type="SMART" id="SM00849"/>
    </source>
</evidence>
<dbReference type="Gene3D" id="3.60.15.10">
    <property type="entry name" value="Ribonuclease Z/Hydroxyacylglutathione hydrolase-like"/>
    <property type="match status" value="1"/>
</dbReference>
<dbReference type="InterPro" id="IPR036866">
    <property type="entry name" value="RibonucZ/Hydroxyglut_hydro"/>
</dbReference>
<reference evidence="2" key="1">
    <citation type="submission" date="2022-09" db="EMBL/GenBank/DDBJ databases">
        <title>Tahibacter sp. nov., isolated from a fresh water.</title>
        <authorList>
            <person name="Baek J.H."/>
            <person name="Lee J.K."/>
            <person name="Kim J.M."/>
            <person name="Jeon C.O."/>
        </authorList>
    </citation>
    <scope>NUCLEOTIDE SEQUENCE</scope>
    <source>
        <strain evidence="2">W38</strain>
    </source>
</reference>
<evidence type="ECO:0000313" key="2">
    <source>
        <dbReference type="EMBL" id="UXI70252.1"/>
    </source>
</evidence>
<dbReference type="SUPFAM" id="SSF56281">
    <property type="entry name" value="Metallo-hydrolase/oxidoreductase"/>
    <property type="match status" value="1"/>
</dbReference>
<dbReference type="EMBL" id="CP104694">
    <property type="protein sequence ID" value="UXI70252.1"/>
    <property type="molecule type" value="Genomic_DNA"/>
</dbReference>
<keyword evidence="3" id="KW-1185">Reference proteome</keyword>
<evidence type="ECO:0000313" key="3">
    <source>
        <dbReference type="Proteomes" id="UP001064632"/>
    </source>
</evidence>
<name>A0ABY6BL96_9GAMM</name>
<dbReference type="Proteomes" id="UP001064632">
    <property type="component" value="Chromosome"/>
</dbReference>
<proteinExistence type="predicted"/>
<protein>
    <submittedName>
        <fullName evidence="2">MBL fold metallo-hydrolase</fullName>
    </submittedName>
</protein>
<dbReference type="InterPro" id="IPR001279">
    <property type="entry name" value="Metallo-B-lactamas"/>
</dbReference>